<dbReference type="PANTHER" id="PTHR10302">
    <property type="entry name" value="SINGLE-STRANDED DNA-BINDING PROTEIN"/>
    <property type="match status" value="1"/>
</dbReference>
<dbReference type="GO" id="GO:0006264">
    <property type="term" value="P:mitochondrial DNA replication"/>
    <property type="evidence" value="ECO:0007669"/>
    <property type="project" value="TreeGrafter"/>
</dbReference>
<dbReference type="Pfam" id="PF00436">
    <property type="entry name" value="SSB"/>
    <property type="match status" value="1"/>
</dbReference>
<sequence>MEVQCGLISRFRRMAAASPWISARSESLRQNQPITFHPTSALLNPKITRPGFCPIIPNIFKFSLATATTSSARRWPKEARTVRSATDNRVVEGNDEYNEDVSSWLEAARVVRSGNTTRVVKGSSEYSDDEGSREIAKFLRPQEVPWQKELANTVHFIGTIGSPVQFKHTQSGKALAWTRLAVRSGSNGETMWFTLMFWNELAETAAQHLKKNDKVYVSGFLALQTTAGENDQPKTYKVIAKTLNFVERTSPEFSQQVVVNKNNPSLALYEQSVIHKDTPLQYQKSPVKSSSSGKNTQEDAATIESLWQAFFASPLEWWDNRNNKRNPRAPDFKHKDTGEALWIGSRYNPLWVKSQLDVLDSRMKDLGEWGGGRSSTRSRGSLSSFQDSDF</sequence>
<dbReference type="InterPro" id="IPR000424">
    <property type="entry name" value="Primosome_PriB/ssb"/>
</dbReference>
<evidence type="ECO:0000256" key="2">
    <source>
        <dbReference type="PROSITE-ProRule" id="PRU00252"/>
    </source>
</evidence>
<evidence type="ECO:0000256" key="1">
    <source>
        <dbReference type="ARBA" id="ARBA00023125"/>
    </source>
</evidence>
<protein>
    <submittedName>
        <fullName evidence="4">Uncharacterized protein</fullName>
    </submittedName>
</protein>
<dbReference type="CDD" id="cd04496">
    <property type="entry name" value="SSB_OBF"/>
    <property type="match status" value="1"/>
</dbReference>
<accession>A9NRA8</accession>
<dbReference type="InterPro" id="IPR012340">
    <property type="entry name" value="NA-bd_OB-fold"/>
</dbReference>
<dbReference type="AlphaFoldDB" id="A9NRA8"/>
<dbReference type="EMBL" id="EF083836">
    <property type="protein sequence ID" value="ABK23169.1"/>
    <property type="molecule type" value="mRNA"/>
</dbReference>
<dbReference type="InterPro" id="IPR011344">
    <property type="entry name" value="ssDNA-bd"/>
</dbReference>
<proteinExistence type="evidence at transcript level"/>
<feature type="compositionally biased region" description="Low complexity" evidence="3">
    <location>
        <begin position="374"/>
        <end position="384"/>
    </location>
</feature>
<dbReference type="SUPFAM" id="SSF50249">
    <property type="entry name" value="Nucleic acid-binding proteins"/>
    <property type="match status" value="1"/>
</dbReference>
<dbReference type="PANTHER" id="PTHR10302:SF0">
    <property type="entry name" value="SINGLE-STRANDED DNA-BINDING PROTEIN, MITOCHONDRIAL"/>
    <property type="match status" value="1"/>
</dbReference>
<dbReference type="PROSITE" id="PS50935">
    <property type="entry name" value="SSB"/>
    <property type="match status" value="1"/>
</dbReference>
<evidence type="ECO:0000256" key="3">
    <source>
        <dbReference type="SAM" id="MobiDB-lite"/>
    </source>
</evidence>
<dbReference type="GO" id="GO:0042645">
    <property type="term" value="C:mitochondrial nucleoid"/>
    <property type="evidence" value="ECO:0007669"/>
    <property type="project" value="TreeGrafter"/>
</dbReference>
<keyword evidence="1 2" id="KW-0238">DNA-binding</keyword>
<feature type="region of interest" description="Disordered" evidence="3">
    <location>
        <begin position="367"/>
        <end position="390"/>
    </location>
</feature>
<dbReference type="Gene3D" id="2.40.50.140">
    <property type="entry name" value="Nucleic acid-binding proteins"/>
    <property type="match status" value="1"/>
</dbReference>
<organism evidence="4">
    <name type="scientific">Picea sitchensis</name>
    <name type="common">Sitka spruce</name>
    <name type="synonym">Pinus sitchensis</name>
    <dbReference type="NCBI Taxonomy" id="3332"/>
    <lineage>
        <taxon>Eukaryota</taxon>
        <taxon>Viridiplantae</taxon>
        <taxon>Streptophyta</taxon>
        <taxon>Embryophyta</taxon>
        <taxon>Tracheophyta</taxon>
        <taxon>Spermatophyta</taxon>
        <taxon>Pinopsida</taxon>
        <taxon>Pinidae</taxon>
        <taxon>Conifers I</taxon>
        <taxon>Pinales</taxon>
        <taxon>Pinaceae</taxon>
        <taxon>Picea</taxon>
    </lineage>
</organism>
<name>A9NRA8_PICSI</name>
<reference evidence="4" key="1">
    <citation type="journal article" date="2008" name="BMC Genomics">
        <title>A conifer genomics resource of 200,000 spruce (Picea spp.) ESTs and 6,464 high-quality, sequence-finished full-length cDNAs for Sitka spruce (Picea sitchensis).</title>
        <authorList>
            <person name="Ralph S.G."/>
            <person name="Chun H.J."/>
            <person name="Kolosova N."/>
            <person name="Cooper D."/>
            <person name="Oddy C."/>
            <person name="Ritland C.E."/>
            <person name="Kirkpatrick R."/>
            <person name="Moore R."/>
            <person name="Barber S."/>
            <person name="Holt R.A."/>
            <person name="Jones S.J."/>
            <person name="Marra M.A."/>
            <person name="Douglas C.J."/>
            <person name="Ritland K."/>
            <person name="Bohlmann J."/>
        </authorList>
    </citation>
    <scope>NUCLEOTIDE SEQUENCE</scope>
    <source>
        <tissue evidence="4">Bark</tissue>
    </source>
</reference>
<evidence type="ECO:0000313" key="4">
    <source>
        <dbReference type="EMBL" id="ABK23169.1"/>
    </source>
</evidence>
<dbReference type="GO" id="GO:0003697">
    <property type="term" value="F:single-stranded DNA binding"/>
    <property type="evidence" value="ECO:0007669"/>
    <property type="project" value="InterPro"/>
</dbReference>